<feature type="compositionally biased region" description="Basic and acidic residues" evidence="1">
    <location>
        <begin position="57"/>
        <end position="71"/>
    </location>
</feature>
<dbReference type="GO" id="GO:0060271">
    <property type="term" value="P:cilium assembly"/>
    <property type="evidence" value="ECO:0007669"/>
    <property type="project" value="TreeGrafter"/>
</dbReference>
<dbReference type="AlphaFoldDB" id="A0A7S1YSX4"/>
<name>A0A7S1YSX4_TRICV</name>
<proteinExistence type="predicted"/>
<gene>
    <name evidence="3" type="ORF">OSIN01602_LOCUS132</name>
</gene>
<dbReference type="PANTHER" id="PTHR45912:SF3">
    <property type="entry name" value="CILIA- AND FLAGELLA-ASSOCIATED PROTEIN 47"/>
    <property type="match status" value="1"/>
</dbReference>
<feature type="region of interest" description="Disordered" evidence="1">
    <location>
        <begin position="47"/>
        <end position="74"/>
    </location>
</feature>
<dbReference type="PANTHER" id="PTHR45912">
    <property type="entry name" value="CILIA- AND FLAGELLA-ASSOCIATED PROTEIN 47"/>
    <property type="match status" value="1"/>
</dbReference>
<feature type="signal peptide" evidence="2">
    <location>
        <begin position="1"/>
        <end position="18"/>
    </location>
</feature>
<keyword evidence="2" id="KW-0732">Signal</keyword>
<sequence>MKVSSSCIVLLGAASAQAAFVPSSSAPRSRVALMGYLDDLTGDLYAPADEPDIENDSYDKTKMKEEDKDRAGPGTWEGFVDFEEFDGGDGQMGVAGDGNKGLEKIGNTAQLAKSKSMSAKNAWGTSTGYADELLKKNPKMDISRAQQLENWHNQQEVLAKNKQLKEMTENYDQVGYDEEENWRSLSKFGVERNQEFDLDEEFGAVSVGQVDGVIELTGRINQNSLYEFSVKNEYMGFADFRAAFTPETPADWSVEPTEGALSKDPTEFIVRFRPSNPGTSEGYLVIETEDFKKTYQLIGST</sequence>
<evidence type="ECO:0000313" key="3">
    <source>
        <dbReference type="EMBL" id="CAD9318715.1"/>
    </source>
</evidence>
<accession>A0A7S1YSX4</accession>
<reference evidence="3" key="1">
    <citation type="submission" date="2021-01" db="EMBL/GenBank/DDBJ databases">
        <authorList>
            <person name="Corre E."/>
            <person name="Pelletier E."/>
            <person name="Niang G."/>
            <person name="Scheremetjew M."/>
            <person name="Finn R."/>
            <person name="Kale V."/>
            <person name="Holt S."/>
            <person name="Cochrane G."/>
            <person name="Meng A."/>
            <person name="Brown T."/>
            <person name="Cohen L."/>
        </authorList>
    </citation>
    <scope>NUCLEOTIDE SEQUENCE</scope>
    <source>
        <strain evidence="3">Grunow 1884</strain>
    </source>
</reference>
<organism evidence="3">
    <name type="scientific">Trieres chinensis</name>
    <name type="common">Marine centric diatom</name>
    <name type="synonym">Odontella sinensis</name>
    <dbReference type="NCBI Taxonomy" id="1514140"/>
    <lineage>
        <taxon>Eukaryota</taxon>
        <taxon>Sar</taxon>
        <taxon>Stramenopiles</taxon>
        <taxon>Ochrophyta</taxon>
        <taxon>Bacillariophyta</taxon>
        <taxon>Mediophyceae</taxon>
        <taxon>Biddulphiophycidae</taxon>
        <taxon>Eupodiscales</taxon>
        <taxon>Parodontellaceae</taxon>
        <taxon>Trieres</taxon>
    </lineage>
</organism>
<evidence type="ECO:0000256" key="2">
    <source>
        <dbReference type="SAM" id="SignalP"/>
    </source>
</evidence>
<protein>
    <recommendedName>
        <fullName evidence="4">Plastid lipid-associated protein/fibrillin conserved domain-containing protein</fullName>
    </recommendedName>
</protein>
<dbReference type="GO" id="GO:0005929">
    <property type="term" value="C:cilium"/>
    <property type="evidence" value="ECO:0007669"/>
    <property type="project" value="TreeGrafter"/>
</dbReference>
<feature type="chain" id="PRO_5031160712" description="Plastid lipid-associated protein/fibrillin conserved domain-containing protein" evidence="2">
    <location>
        <begin position="19"/>
        <end position="301"/>
    </location>
</feature>
<evidence type="ECO:0008006" key="4">
    <source>
        <dbReference type="Google" id="ProtNLM"/>
    </source>
</evidence>
<evidence type="ECO:0000256" key="1">
    <source>
        <dbReference type="SAM" id="MobiDB-lite"/>
    </source>
</evidence>
<dbReference type="EMBL" id="HBGO01000290">
    <property type="protein sequence ID" value="CAD9318715.1"/>
    <property type="molecule type" value="Transcribed_RNA"/>
</dbReference>